<dbReference type="Pfam" id="PF13041">
    <property type="entry name" value="PPR_2"/>
    <property type="match status" value="4"/>
</dbReference>
<dbReference type="Pfam" id="PF01535">
    <property type="entry name" value="PPR"/>
    <property type="match status" value="2"/>
</dbReference>
<dbReference type="GO" id="GO:0005737">
    <property type="term" value="C:cytoplasm"/>
    <property type="evidence" value="ECO:0000318"/>
    <property type="project" value="GO_Central"/>
</dbReference>
<dbReference type="SUPFAM" id="SSF48452">
    <property type="entry name" value="TPR-like"/>
    <property type="match status" value="1"/>
</dbReference>
<protein>
    <recommendedName>
        <fullName evidence="6">Pentacotripeptide-repeat region of PRORP domain-containing protein</fullName>
    </recommendedName>
</protein>
<feature type="repeat" description="PPR" evidence="3">
    <location>
        <begin position="479"/>
        <end position="513"/>
    </location>
</feature>
<dbReference type="InterPro" id="IPR050667">
    <property type="entry name" value="PPR-containing_protein"/>
</dbReference>
<evidence type="ECO:0008006" key="6">
    <source>
        <dbReference type="Google" id="ProtNLM"/>
    </source>
</evidence>
<dbReference type="AlphaFoldDB" id="A0A022QY79"/>
<dbReference type="PANTHER" id="PTHR47939:SF13">
    <property type="entry name" value="OS03G0201400 PROTEIN"/>
    <property type="match status" value="1"/>
</dbReference>
<feature type="repeat" description="PPR" evidence="3">
    <location>
        <begin position="444"/>
        <end position="478"/>
    </location>
</feature>
<dbReference type="InterPro" id="IPR002885">
    <property type="entry name" value="PPR_rpt"/>
</dbReference>
<evidence type="ECO:0000313" key="4">
    <source>
        <dbReference type="EMBL" id="EYU32524.1"/>
    </source>
</evidence>
<dbReference type="EMBL" id="KI630827">
    <property type="protein sequence ID" value="EYU32524.1"/>
    <property type="molecule type" value="Genomic_DNA"/>
</dbReference>
<feature type="repeat" description="PPR" evidence="3">
    <location>
        <begin position="240"/>
        <end position="274"/>
    </location>
</feature>
<reference evidence="4 5" key="1">
    <citation type="journal article" date="2013" name="Proc. Natl. Acad. Sci. U.S.A.">
        <title>Fine-scale variation in meiotic recombination in Mimulus inferred from population shotgun sequencing.</title>
        <authorList>
            <person name="Hellsten U."/>
            <person name="Wright K.M."/>
            <person name="Jenkins J."/>
            <person name="Shu S."/>
            <person name="Yuan Y."/>
            <person name="Wessler S.R."/>
            <person name="Schmutz J."/>
            <person name="Willis J.H."/>
            <person name="Rokhsar D.S."/>
        </authorList>
    </citation>
    <scope>NUCLEOTIDE SEQUENCE [LARGE SCALE GENOMIC DNA]</scope>
    <source>
        <strain evidence="5">cv. DUN x IM62</strain>
    </source>
</reference>
<dbReference type="eggNOG" id="KOG4197">
    <property type="taxonomic scope" value="Eukaryota"/>
</dbReference>
<dbReference type="GO" id="GO:0003729">
    <property type="term" value="F:mRNA binding"/>
    <property type="evidence" value="ECO:0000318"/>
    <property type="project" value="GO_Central"/>
</dbReference>
<comment type="similarity">
    <text evidence="1">Belongs to the PPR family. P subfamily.</text>
</comment>
<dbReference type="InterPro" id="IPR011990">
    <property type="entry name" value="TPR-like_helical_dom_sf"/>
</dbReference>
<evidence type="ECO:0000313" key="5">
    <source>
        <dbReference type="Proteomes" id="UP000030748"/>
    </source>
</evidence>
<feature type="repeat" description="PPR" evidence="3">
    <location>
        <begin position="170"/>
        <end position="204"/>
    </location>
</feature>
<sequence length="569" mass="63286">MKHCVHGKNTLSDARSVFSELIRMEPLPPNFMFNYILGFVSKNGWFADVFLLYRKMSVLGIPPNLFTLNVVMHCCACLKEARSGWCLLGQMIKRGLGINDATVQFLVKGLCSCGEAMVALQAFDKMSQQEGVEVKDLRYGILIVELCRAGKVDLAIELLHRMVEKGCYSSLLMYNKIMYTLCCEGRAGEAVIFFEKMLEKGISPHAVPYCSLIVGFCKLGEFTEVVRYFDQMVRLGISPNEYNYSSLIQGFCQFNLLEGAVKALIYMKQTGVISPGVVAFGILVDHLCKQGKEGETRELANQMIEYGTECGVATYNSLIYGLCLSDSCLDDAKDLFKPTEDRCTIDKGSTISAIDNATAMFSQILGEDLKPTNATCRALIGGLFDAKKIRAATRFFNEMQLSSPSPSPDSGFYKVMINGFCKNGLIEEALKLYSNFEREGFEPSIELSSILVNGLCSAGRLEEATKMFDEMPDKSLVPDLVVYNLKINGLCKKGKLSEANDLLLEMEEKGSSPDSVSFSTIILSFLERNDTDNAIRLLEDMRSRNLKPNETLKNRSYDHLASKYGARMG</sequence>
<evidence type="ECO:0000256" key="3">
    <source>
        <dbReference type="PROSITE-ProRule" id="PRU00708"/>
    </source>
</evidence>
<dbReference type="PROSITE" id="PS51375">
    <property type="entry name" value="PPR"/>
    <property type="match status" value="8"/>
</dbReference>
<evidence type="ECO:0000256" key="1">
    <source>
        <dbReference type="ARBA" id="ARBA00007626"/>
    </source>
</evidence>
<feature type="repeat" description="PPR" evidence="3">
    <location>
        <begin position="135"/>
        <end position="169"/>
    </location>
</feature>
<dbReference type="PANTHER" id="PTHR47939">
    <property type="entry name" value="MEMBRANE-ASSOCIATED SALT-INDUCIBLE PROTEIN-LIKE"/>
    <property type="match status" value="1"/>
</dbReference>
<gene>
    <name evidence="4" type="ORF">MIMGU_mgv1a025640mg</name>
</gene>
<accession>A0A022QY79</accession>
<keyword evidence="5" id="KW-1185">Reference proteome</keyword>
<feature type="repeat" description="PPR" evidence="3">
    <location>
        <begin position="514"/>
        <end position="548"/>
    </location>
</feature>
<dbReference type="GO" id="GO:0006397">
    <property type="term" value="P:mRNA processing"/>
    <property type="evidence" value="ECO:0000318"/>
    <property type="project" value="GO_Central"/>
</dbReference>
<dbReference type="Gene3D" id="1.25.40.10">
    <property type="entry name" value="Tetratricopeptide repeat domain"/>
    <property type="match status" value="5"/>
</dbReference>
<dbReference type="NCBIfam" id="TIGR00756">
    <property type="entry name" value="PPR"/>
    <property type="match status" value="7"/>
</dbReference>
<keyword evidence="2" id="KW-0677">Repeat</keyword>
<proteinExistence type="inferred from homology"/>
<evidence type="ECO:0000256" key="2">
    <source>
        <dbReference type="ARBA" id="ARBA00022737"/>
    </source>
</evidence>
<dbReference type="Proteomes" id="UP000030748">
    <property type="component" value="Unassembled WGS sequence"/>
</dbReference>
<feature type="repeat" description="PPR" evidence="3">
    <location>
        <begin position="409"/>
        <end position="443"/>
    </location>
</feature>
<feature type="repeat" description="PPR" evidence="3">
    <location>
        <begin position="205"/>
        <end position="239"/>
    </location>
</feature>
<organism evidence="4 5">
    <name type="scientific">Erythranthe guttata</name>
    <name type="common">Yellow monkey flower</name>
    <name type="synonym">Mimulus guttatus</name>
    <dbReference type="NCBI Taxonomy" id="4155"/>
    <lineage>
        <taxon>Eukaryota</taxon>
        <taxon>Viridiplantae</taxon>
        <taxon>Streptophyta</taxon>
        <taxon>Embryophyta</taxon>
        <taxon>Tracheophyta</taxon>
        <taxon>Spermatophyta</taxon>
        <taxon>Magnoliopsida</taxon>
        <taxon>eudicotyledons</taxon>
        <taxon>Gunneridae</taxon>
        <taxon>Pentapetalae</taxon>
        <taxon>asterids</taxon>
        <taxon>lamiids</taxon>
        <taxon>Lamiales</taxon>
        <taxon>Phrymaceae</taxon>
        <taxon>Erythranthe</taxon>
    </lineage>
</organism>
<name>A0A022QY79_ERYGU</name>